<name>A0A7I7QHN3_9MYCO</name>
<evidence type="ECO:0000313" key="3">
    <source>
        <dbReference type="Proteomes" id="UP000467130"/>
    </source>
</evidence>
<dbReference type="EMBL" id="AP022587">
    <property type="protein sequence ID" value="BBY25577.1"/>
    <property type="molecule type" value="Genomic_DNA"/>
</dbReference>
<evidence type="ECO:0000313" key="2">
    <source>
        <dbReference type="EMBL" id="BBY25577.1"/>
    </source>
</evidence>
<proteinExistence type="predicted"/>
<dbReference type="KEGG" id="msto:MSTO_57820"/>
<gene>
    <name evidence="2" type="ORF">MSTO_57820</name>
</gene>
<protein>
    <submittedName>
        <fullName evidence="2">Uncharacterized protein</fullName>
    </submittedName>
</protein>
<organism evidence="2 3">
    <name type="scientific">Mycobacterium stomatepiae</name>
    <dbReference type="NCBI Taxonomy" id="470076"/>
    <lineage>
        <taxon>Bacteria</taxon>
        <taxon>Bacillati</taxon>
        <taxon>Actinomycetota</taxon>
        <taxon>Actinomycetes</taxon>
        <taxon>Mycobacteriales</taxon>
        <taxon>Mycobacteriaceae</taxon>
        <taxon>Mycobacterium</taxon>
        <taxon>Mycobacterium simiae complex</taxon>
    </lineage>
</organism>
<accession>A0A7I7QHN3</accession>
<reference evidence="2 3" key="1">
    <citation type="journal article" date="2019" name="Emerg. Microbes Infect.">
        <title>Comprehensive subspecies identification of 175 nontuberculous mycobacteria species based on 7547 genomic profiles.</title>
        <authorList>
            <person name="Matsumoto Y."/>
            <person name="Kinjo T."/>
            <person name="Motooka D."/>
            <person name="Nabeya D."/>
            <person name="Jung N."/>
            <person name="Uechi K."/>
            <person name="Horii T."/>
            <person name="Iida T."/>
            <person name="Fujita J."/>
            <person name="Nakamura S."/>
        </authorList>
    </citation>
    <scope>NUCLEOTIDE SEQUENCE [LARGE SCALE GENOMIC DNA]</scope>
    <source>
        <strain evidence="2 3">JCM 17783</strain>
    </source>
</reference>
<dbReference type="AlphaFoldDB" id="A0A7I7QHN3"/>
<feature type="region of interest" description="Disordered" evidence="1">
    <location>
        <begin position="28"/>
        <end position="51"/>
    </location>
</feature>
<evidence type="ECO:0000256" key="1">
    <source>
        <dbReference type="SAM" id="MobiDB-lite"/>
    </source>
</evidence>
<sequence length="192" mass="19400">MVPAGSTAAPLAPAPAIAELTIGAGVEPCHTGGTEMAPTNRALPRPAEMDEPQLPSPLIMRIAGPVEPTVCDAPVAATLVAPASDVTGAVPWLSAIIGGINALAGYIPIWAADIKDDTGADVTIDPTWDSADWIAVTAEENPGPNICPPNDDNAPVNCEANVLSGVVNNPAKLDGAEPIDGNADMTDCAPAW</sequence>
<keyword evidence="3" id="KW-1185">Reference proteome</keyword>
<dbReference type="Proteomes" id="UP000467130">
    <property type="component" value="Chromosome"/>
</dbReference>